<name>A0ABQ6MP26_9STRA</name>
<feature type="compositionally biased region" description="Low complexity" evidence="1">
    <location>
        <begin position="58"/>
        <end position="75"/>
    </location>
</feature>
<dbReference type="EMBL" id="BRYB01003031">
    <property type="protein sequence ID" value="GMI29374.1"/>
    <property type="molecule type" value="Genomic_DNA"/>
</dbReference>
<sequence length="207" mass="21591">MLDFGNFAEVLPASPPPVRPSDDGDAIFASPEFAEKKGGFGGEWDTASFDVDPFAAAAGAAAASTPVPATAAAPPARRPSIEPPRQPTGQPAANTFSEFDSNAGSPFRPAAPPTPAPVDPFAGGADPFSVIPSQPQQQQRFQPPPQQQPQQPMGWGQQMGQPQMQQQPQQQQQQPPSAAISALHSTVNKPANQNPDPFADLSGFGAF</sequence>
<evidence type="ECO:0000313" key="2">
    <source>
        <dbReference type="EMBL" id="GMI29374.1"/>
    </source>
</evidence>
<feature type="compositionally biased region" description="Polar residues" evidence="1">
    <location>
        <begin position="183"/>
        <end position="195"/>
    </location>
</feature>
<feature type="compositionally biased region" description="Low complexity" evidence="1">
    <location>
        <begin position="148"/>
        <end position="176"/>
    </location>
</feature>
<feature type="compositionally biased region" description="Pro residues" evidence="1">
    <location>
        <begin position="109"/>
        <end position="118"/>
    </location>
</feature>
<feature type="compositionally biased region" description="Polar residues" evidence="1">
    <location>
        <begin position="87"/>
        <end position="104"/>
    </location>
</feature>
<comment type="caution">
    <text evidence="2">The sequence shown here is derived from an EMBL/GenBank/DDBJ whole genome shotgun (WGS) entry which is preliminary data.</text>
</comment>
<protein>
    <submittedName>
        <fullName evidence="2">Uncharacterized protein</fullName>
    </submittedName>
</protein>
<dbReference type="Proteomes" id="UP001165060">
    <property type="component" value="Unassembled WGS sequence"/>
</dbReference>
<organism evidence="2 3">
    <name type="scientific">Tetraparma gracilis</name>
    <dbReference type="NCBI Taxonomy" id="2962635"/>
    <lineage>
        <taxon>Eukaryota</taxon>
        <taxon>Sar</taxon>
        <taxon>Stramenopiles</taxon>
        <taxon>Ochrophyta</taxon>
        <taxon>Bolidophyceae</taxon>
        <taxon>Parmales</taxon>
        <taxon>Triparmaceae</taxon>
        <taxon>Tetraparma</taxon>
    </lineage>
</organism>
<evidence type="ECO:0000256" key="1">
    <source>
        <dbReference type="SAM" id="MobiDB-lite"/>
    </source>
</evidence>
<reference evidence="2 3" key="1">
    <citation type="journal article" date="2023" name="Commun. Biol.">
        <title>Genome analysis of Parmales, the sister group of diatoms, reveals the evolutionary specialization of diatoms from phago-mixotrophs to photoautotrophs.</title>
        <authorList>
            <person name="Ban H."/>
            <person name="Sato S."/>
            <person name="Yoshikawa S."/>
            <person name="Yamada K."/>
            <person name="Nakamura Y."/>
            <person name="Ichinomiya M."/>
            <person name="Sato N."/>
            <person name="Blanc-Mathieu R."/>
            <person name="Endo H."/>
            <person name="Kuwata A."/>
            <person name="Ogata H."/>
        </authorList>
    </citation>
    <scope>NUCLEOTIDE SEQUENCE [LARGE SCALE GENOMIC DNA]</scope>
</reference>
<feature type="region of interest" description="Disordered" evidence="1">
    <location>
        <begin position="1"/>
        <end position="27"/>
    </location>
</feature>
<evidence type="ECO:0000313" key="3">
    <source>
        <dbReference type="Proteomes" id="UP001165060"/>
    </source>
</evidence>
<gene>
    <name evidence="2" type="ORF">TeGR_g9625</name>
</gene>
<accession>A0ABQ6MP26</accession>
<feature type="region of interest" description="Disordered" evidence="1">
    <location>
        <begin position="58"/>
        <end position="207"/>
    </location>
</feature>
<keyword evidence="3" id="KW-1185">Reference proteome</keyword>
<proteinExistence type="predicted"/>